<sequence>MRSTALIEAPLTTVSGALRHVRTAESGLAGLGITGRVGGSGGLDLLMPGDELVFRLRAVGVPVRVATRVARVDAAELVSELVAGPLAELRHEAVLAEAGPRTLLTDSVRWRLPLGALGRAADVLLLRGLVLRVLAARAAAVRRTAESWASRPVVVATAVVHNGLLLAQQREFPDEVAGKWELPGGRVEPGERETDAVVRECKEELDIQVRPGRRIAPDVPLPSGKLLRTYAAELADPEAVPRAVEHRAVRWVGAAEVAELDWLPADRVLVPALLRQLGAE</sequence>
<evidence type="ECO:0000256" key="2">
    <source>
        <dbReference type="ARBA" id="ARBA00005582"/>
    </source>
</evidence>
<reference evidence="13 14" key="1">
    <citation type="submission" date="2014-06" db="EMBL/GenBank/DDBJ databases">
        <title>Saccharopolyspora rectivirgula DSM-43113 Genome sequencing.</title>
        <authorList>
            <person name="Barrera C."/>
            <person name="Millon L."/>
            <person name="Rognon B."/>
            <person name="Zaugg C."/>
            <person name="Monod M."/>
        </authorList>
    </citation>
    <scope>NUCLEOTIDE SEQUENCE [LARGE SCALE GENOMIC DNA]</scope>
    <source>
        <strain evidence="13 14">DSM 43113</strain>
    </source>
</reference>
<evidence type="ECO:0000313" key="14">
    <source>
        <dbReference type="Proteomes" id="UP000031419"/>
    </source>
</evidence>
<keyword evidence="8" id="KW-0460">Magnesium</keyword>
<dbReference type="InterPro" id="IPR000086">
    <property type="entry name" value="NUDIX_hydrolase_dom"/>
</dbReference>
<accession>A0A073AU11</accession>
<dbReference type="GO" id="GO:0046872">
    <property type="term" value="F:metal ion binding"/>
    <property type="evidence" value="ECO:0007669"/>
    <property type="project" value="UniProtKB-KW"/>
</dbReference>
<evidence type="ECO:0000256" key="5">
    <source>
        <dbReference type="ARBA" id="ARBA00022723"/>
    </source>
</evidence>
<dbReference type="InterPro" id="IPR047127">
    <property type="entry name" value="MutT-like"/>
</dbReference>
<evidence type="ECO:0000256" key="1">
    <source>
        <dbReference type="ARBA" id="ARBA00001946"/>
    </source>
</evidence>
<dbReference type="PROSITE" id="PS51462">
    <property type="entry name" value="NUDIX"/>
    <property type="match status" value="1"/>
</dbReference>
<dbReference type="EMBL" id="JNVU01000039">
    <property type="protein sequence ID" value="KEI43273.1"/>
    <property type="molecule type" value="Genomic_DNA"/>
</dbReference>
<dbReference type="SUPFAM" id="SSF55811">
    <property type="entry name" value="Nudix"/>
    <property type="match status" value="1"/>
</dbReference>
<comment type="similarity">
    <text evidence="2">Belongs to the Nudix hydrolase family.</text>
</comment>
<dbReference type="GO" id="GO:0006260">
    <property type="term" value="P:DNA replication"/>
    <property type="evidence" value="ECO:0007669"/>
    <property type="project" value="UniProtKB-KW"/>
</dbReference>
<dbReference type="eggNOG" id="COG0494">
    <property type="taxonomic scope" value="Bacteria"/>
</dbReference>
<dbReference type="Gene3D" id="3.90.79.10">
    <property type="entry name" value="Nucleoside Triphosphate Pyrophosphohydrolase"/>
    <property type="match status" value="1"/>
</dbReference>
<dbReference type="STRING" id="28042.GU90_15955"/>
<dbReference type="GO" id="GO:0044716">
    <property type="term" value="F:8-oxo-GDP phosphatase activity"/>
    <property type="evidence" value="ECO:0007669"/>
    <property type="project" value="TreeGrafter"/>
</dbReference>
<comment type="caution">
    <text evidence="13">The sequence shown here is derived from an EMBL/GenBank/DDBJ whole genome shotgun (WGS) entry which is preliminary data.</text>
</comment>
<evidence type="ECO:0000256" key="10">
    <source>
        <dbReference type="ARBA" id="ARBA00035861"/>
    </source>
</evidence>
<dbReference type="InterPro" id="IPR020476">
    <property type="entry name" value="Nudix_hydrolase"/>
</dbReference>
<dbReference type="InterPro" id="IPR015797">
    <property type="entry name" value="NUDIX_hydrolase-like_dom_sf"/>
</dbReference>
<dbReference type="GO" id="GO:0006281">
    <property type="term" value="P:DNA repair"/>
    <property type="evidence" value="ECO:0007669"/>
    <property type="project" value="UniProtKB-KW"/>
</dbReference>
<evidence type="ECO:0000313" key="13">
    <source>
        <dbReference type="EMBL" id="KEI43273.1"/>
    </source>
</evidence>
<evidence type="ECO:0000256" key="6">
    <source>
        <dbReference type="ARBA" id="ARBA00022763"/>
    </source>
</evidence>
<dbReference type="InterPro" id="IPR023393">
    <property type="entry name" value="START-like_dom_sf"/>
</dbReference>
<dbReference type="OrthoDB" id="9810648at2"/>
<dbReference type="Pfam" id="PF00293">
    <property type="entry name" value="NUDIX"/>
    <property type="match status" value="1"/>
</dbReference>
<organism evidence="13 14">
    <name type="scientific">Saccharopolyspora rectivirgula</name>
    <dbReference type="NCBI Taxonomy" id="28042"/>
    <lineage>
        <taxon>Bacteria</taxon>
        <taxon>Bacillati</taxon>
        <taxon>Actinomycetota</taxon>
        <taxon>Actinomycetes</taxon>
        <taxon>Pseudonocardiales</taxon>
        <taxon>Pseudonocardiaceae</taxon>
        <taxon>Saccharopolyspora</taxon>
    </lineage>
</organism>
<dbReference type="GO" id="GO:0008413">
    <property type="term" value="F:8-oxo-7,8-dihydroguanosine triphosphate pyrophosphatase activity"/>
    <property type="evidence" value="ECO:0007669"/>
    <property type="project" value="TreeGrafter"/>
</dbReference>
<feature type="domain" description="Nudix hydrolase" evidence="12">
    <location>
        <begin position="150"/>
        <end position="274"/>
    </location>
</feature>
<keyword evidence="14" id="KW-1185">Reference proteome</keyword>
<keyword evidence="4" id="KW-0235">DNA replication</keyword>
<dbReference type="GO" id="GO:0044715">
    <property type="term" value="F:8-oxo-dGDP phosphatase activity"/>
    <property type="evidence" value="ECO:0007669"/>
    <property type="project" value="TreeGrafter"/>
</dbReference>
<evidence type="ECO:0000256" key="8">
    <source>
        <dbReference type="ARBA" id="ARBA00022842"/>
    </source>
</evidence>
<evidence type="ECO:0000256" key="3">
    <source>
        <dbReference type="ARBA" id="ARBA00022457"/>
    </source>
</evidence>
<evidence type="ECO:0000259" key="12">
    <source>
        <dbReference type="PROSITE" id="PS51462"/>
    </source>
</evidence>
<keyword evidence="5" id="KW-0479">Metal-binding</keyword>
<dbReference type="Proteomes" id="UP000031419">
    <property type="component" value="Unassembled WGS sequence"/>
</dbReference>
<dbReference type="PRINTS" id="PR00502">
    <property type="entry name" value="NUDIXFAMILY"/>
</dbReference>
<dbReference type="Gene3D" id="3.30.530.20">
    <property type="match status" value="1"/>
</dbReference>
<comment type="catalytic activity">
    <reaction evidence="10">
        <text>8-oxo-dGTP + H2O = 8-oxo-dGMP + diphosphate + H(+)</text>
        <dbReference type="Rhea" id="RHEA:31575"/>
        <dbReference type="ChEBI" id="CHEBI:15377"/>
        <dbReference type="ChEBI" id="CHEBI:15378"/>
        <dbReference type="ChEBI" id="CHEBI:33019"/>
        <dbReference type="ChEBI" id="CHEBI:63224"/>
        <dbReference type="ChEBI" id="CHEBI:77896"/>
        <dbReference type="EC" id="3.6.1.55"/>
    </reaction>
</comment>
<keyword evidence="3" id="KW-0515">Mutator protein</keyword>
<keyword evidence="6" id="KW-0227">DNA damage</keyword>
<comment type="cofactor">
    <cofactor evidence="1">
        <name>Mg(2+)</name>
        <dbReference type="ChEBI" id="CHEBI:18420"/>
    </cofactor>
</comment>
<evidence type="ECO:0000256" key="7">
    <source>
        <dbReference type="ARBA" id="ARBA00022801"/>
    </source>
</evidence>
<protein>
    <recommendedName>
        <fullName evidence="11">8-oxo-dGTP diphosphatase</fullName>
        <ecNumber evidence="11">3.6.1.55</ecNumber>
    </recommendedName>
</protein>
<evidence type="ECO:0000256" key="11">
    <source>
        <dbReference type="ARBA" id="ARBA00038905"/>
    </source>
</evidence>
<proteinExistence type="inferred from homology"/>
<keyword evidence="7" id="KW-0378">Hydrolase</keyword>
<dbReference type="GO" id="GO:0035539">
    <property type="term" value="F:8-oxo-7,8-dihydrodeoxyguanosine triphosphate pyrophosphatase activity"/>
    <property type="evidence" value="ECO:0007669"/>
    <property type="project" value="UniProtKB-EC"/>
</dbReference>
<keyword evidence="9" id="KW-0234">DNA repair</keyword>
<evidence type="ECO:0000256" key="9">
    <source>
        <dbReference type="ARBA" id="ARBA00023204"/>
    </source>
</evidence>
<name>A0A073AU11_9PSEU</name>
<dbReference type="AlphaFoldDB" id="A0A073AU11"/>
<evidence type="ECO:0000256" key="4">
    <source>
        <dbReference type="ARBA" id="ARBA00022705"/>
    </source>
</evidence>
<gene>
    <name evidence="13" type="ORF">GU90_15955</name>
</gene>
<dbReference type="PANTHER" id="PTHR47707">
    <property type="entry name" value="8-OXO-DGTP DIPHOSPHATASE"/>
    <property type="match status" value="1"/>
</dbReference>
<dbReference type="EC" id="3.6.1.55" evidence="11"/>
<dbReference type="PANTHER" id="PTHR47707:SF1">
    <property type="entry name" value="NUDIX HYDROLASE FAMILY PROTEIN"/>
    <property type="match status" value="1"/>
</dbReference>
<dbReference type="SUPFAM" id="SSF55961">
    <property type="entry name" value="Bet v1-like"/>
    <property type="match status" value="1"/>
</dbReference>
<dbReference type="CDD" id="cd03425">
    <property type="entry name" value="NUDIX_MutT_NudA_like"/>
    <property type="match status" value="1"/>
</dbReference>